<gene>
    <name evidence="2" type="ORF">PE1_55</name>
</gene>
<accession>A0AAU8EJ52</accession>
<protein>
    <submittedName>
        <fullName evidence="2">Uncharacterized protein</fullName>
    </submittedName>
</protein>
<name>A0AAU8EJ52_9CAUD</name>
<proteinExistence type="predicted"/>
<reference evidence="2" key="1">
    <citation type="submission" date="2024-05" db="EMBL/GenBank/DDBJ databases">
        <title>Complete genome of the Pseudomonas phage vB_PaeM_PE1.</title>
        <authorList>
            <person name="Pires D.P."/>
            <person name="Meneses L."/>
            <person name="Azeredo J."/>
            <person name="Santos S.B."/>
        </authorList>
    </citation>
    <scope>NUCLEOTIDE SEQUENCE</scope>
</reference>
<dbReference type="EMBL" id="PP848306">
    <property type="protein sequence ID" value="XCG99174.1"/>
    <property type="molecule type" value="Genomic_DNA"/>
</dbReference>
<organism evidence="2">
    <name type="scientific">Pseudomonas phage vB_PaeM_PE1</name>
    <dbReference type="NCBI Taxonomy" id="3161145"/>
    <lineage>
        <taxon>Viruses</taxon>
        <taxon>Duplodnaviria</taxon>
        <taxon>Heunggongvirae</taxon>
        <taxon>Uroviricota</taxon>
        <taxon>Caudoviricetes</taxon>
        <taxon>Lindbergviridae</taxon>
        <taxon>Pbunavirus</taxon>
    </lineage>
</organism>
<sequence length="62" mass="6424">MMPSTPLSSGATLSSSSSNPDSISCSSINGRFFRDSMYSGSLTADSGRYTLTIRVGSPGRPS</sequence>
<evidence type="ECO:0000313" key="2">
    <source>
        <dbReference type="EMBL" id="XCG99174.1"/>
    </source>
</evidence>
<feature type="region of interest" description="Disordered" evidence="1">
    <location>
        <begin position="1"/>
        <end position="24"/>
    </location>
</feature>
<evidence type="ECO:0000256" key="1">
    <source>
        <dbReference type="SAM" id="MobiDB-lite"/>
    </source>
</evidence>